<dbReference type="Gene3D" id="3.90.470.10">
    <property type="entry name" value="Ribosomal protein L22/L17"/>
    <property type="match status" value="1"/>
</dbReference>
<dbReference type="GO" id="GO:0006412">
    <property type="term" value="P:translation"/>
    <property type="evidence" value="ECO:0007669"/>
    <property type="project" value="InterPro"/>
</dbReference>
<comment type="caution">
    <text evidence="6">The sequence shown here is derived from an EMBL/GenBank/DDBJ whole genome shotgun (WGS) entry which is preliminary data.</text>
</comment>
<dbReference type="OrthoDB" id="416470at2759"/>
<reference evidence="6" key="1">
    <citation type="journal article" date="2021" name="Nat. Commun.">
        <title>Genetic determinants of endophytism in the Arabidopsis root mycobiome.</title>
        <authorList>
            <person name="Mesny F."/>
            <person name="Miyauchi S."/>
            <person name="Thiergart T."/>
            <person name="Pickel B."/>
            <person name="Atanasova L."/>
            <person name="Karlsson M."/>
            <person name="Huettel B."/>
            <person name="Barry K.W."/>
            <person name="Haridas S."/>
            <person name="Chen C."/>
            <person name="Bauer D."/>
            <person name="Andreopoulos W."/>
            <person name="Pangilinan J."/>
            <person name="LaButti K."/>
            <person name="Riley R."/>
            <person name="Lipzen A."/>
            <person name="Clum A."/>
            <person name="Drula E."/>
            <person name="Henrissat B."/>
            <person name="Kohler A."/>
            <person name="Grigoriev I.V."/>
            <person name="Martin F.M."/>
            <person name="Hacquard S."/>
        </authorList>
    </citation>
    <scope>NUCLEOTIDE SEQUENCE</scope>
    <source>
        <strain evidence="6">MPI-CAGE-CH-0230</strain>
    </source>
</reference>
<dbReference type="RefSeq" id="XP_046012372.1">
    <property type="nucleotide sequence ID" value="XM_046153827.1"/>
</dbReference>
<organism evidence="6 7">
    <name type="scientific">Microdochium trichocladiopsis</name>
    <dbReference type="NCBI Taxonomy" id="1682393"/>
    <lineage>
        <taxon>Eukaryota</taxon>
        <taxon>Fungi</taxon>
        <taxon>Dikarya</taxon>
        <taxon>Ascomycota</taxon>
        <taxon>Pezizomycotina</taxon>
        <taxon>Sordariomycetes</taxon>
        <taxon>Xylariomycetidae</taxon>
        <taxon>Xylariales</taxon>
        <taxon>Microdochiaceae</taxon>
        <taxon>Microdochium</taxon>
    </lineage>
</organism>
<keyword evidence="3 4" id="KW-0687">Ribonucleoprotein</keyword>
<feature type="region of interest" description="Disordered" evidence="5">
    <location>
        <begin position="1"/>
        <end position="51"/>
    </location>
</feature>
<dbReference type="InterPro" id="IPR036394">
    <property type="entry name" value="Ribosomal_uL22_sf"/>
</dbReference>
<dbReference type="PANTHER" id="PTHR13501">
    <property type="entry name" value="CHLOROPLAST 50S RIBOSOMAL PROTEIN L22-RELATED"/>
    <property type="match status" value="1"/>
</dbReference>
<accession>A0A9P9BQ89</accession>
<evidence type="ECO:0000256" key="1">
    <source>
        <dbReference type="ARBA" id="ARBA00009451"/>
    </source>
</evidence>
<evidence type="ECO:0000256" key="4">
    <source>
        <dbReference type="RuleBase" id="RU004005"/>
    </source>
</evidence>
<protein>
    <submittedName>
        <fullName evidence="6">Ribosomal protein L22/L17</fullName>
    </submittedName>
</protein>
<evidence type="ECO:0000256" key="2">
    <source>
        <dbReference type="ARBA" id="ARBA00022980"/>
    </source>
</evidence>
<evidence type="ECO:0000256" key="3">
    <source>
        <dbReference type="ARBA" id="ARBA00023274"/>
    </source>
</evidence>
<dbReference type="PANTHER" id="PTHR13501:SF10">
    <property type="entry name" value="LARGE RIBOSOMAL SUBUNIT PROTEIN UL22M"/>
    <property type="match status" value="1"/>
</dbReference>
<sequence>MERLRNTQQGQSIFDGEPAADGSSKQKAGPPAALDGQGYAPEASTLKEHLARAVDPDPRWRIRYQKRKVMQMIRNGREPTREELIRQRERQVVSHSPPVPTSTKKLTMLARQIVGKTVDEAIVQMKFSKKKAAREVKYELERARDLAIVQRGMGLGKHTGEILEKPKKIKTKEGRIIEVSDPTRLYVDESWVGKGPWRGMRIQYHARSRMSAMWRPTTRLAIVLKEEKTRIRQHEERVEKQAKAKPWVHLPNRPVTAQRPYYTW</sequence>
<dbReference type="InterPro" id="IPR001063">
    <property type="entry name" value="Ribosomal_uL22"/>
</dbReference>
<proteinExistence type="inferred from homology"/>
<keyword evidence="2 4" id="KW-0689">Ribosomal protein</keyword>
<dbReference type="Proteomes" id="UP000756346">
    <property type="component" value="Unassembled WGS sequence"/>
</dbReference>
<evidence type="ECO:0000256" key="5">
    <source>
        <dbReference type="SAM" id="MobiDB-lite"/>
    </source>
</evidence>
<dbReference type="FunFam" id="3.90.470.10:FF:000017">
    <property type="entry name" value="54S ribosomal protein L22, mitochondrial"/>
    <property type="match status" value="1"/>
</dbReference>
<feature type="compositionally biased region" description="Polar residues" evidence="5">
    <location>
        <begin position="1"/>
        <end position="12"/>
    </location>
</feature>
<keyword evidence="7" id="KW-1185">Reference proteome</keyword>
<dbReference type="AlphaFoldDB" id="A0A9P9BQ89"/>
<evidence type="ECO:0000313" key="7">
    <source>
        <dbReference type="Proteomes" id="UP000756346"/>
    </source>
</evidence>
<dbReference type="InterPro" id="IPR047867">
    <property type="entry name" value="Ribosomal_uL22_bac/org-type"/>
</dbReference>
<name>A0A9P9BQ89_9PEZI</name>
<dbReference type="GO" id="GO:0003735">
    <property type="term" value="F:structural constituent of ribosome"/>
    <property type="evidence" value="ECO:0007669"/>
    <property type="project" value="InterPro"/>
</dbReference>
<gene>
    <name evidence="6" type="ORF">B0I36DRAFT_322267</name>
</gene>
<dbReference type="SUPFAM" id="SSF54843">
    <property type="entry name" value="Ribosomal protein L22"/>
    <property type="match status" value="1"/>
</dbReference>
<comment type="similarity">
    <text evidence="1 4">Belongs to the universal ribosomal protein uL22 family.</text>
</comment>
<dbReference type="GeneID" id="70183373"/>
<dbReference type="Pfam" id="PF00237">
    <property type="entry name" value="Ribosomal_L22"/>
    <property type="match status" value="1"/>
</dbReference>
<dbReference type="GO" id="GO:0015934">
    <property type="term" value="C:large ribosomal subunit"/>
    <property type="evidence" value="ECO:0007669"/>
    <property type="project" value="InterPro"/>
</dbReference>
<dbReference type="EMBL" id="JAGTJQ010000005">
    <property type="protein sequence ID" value="KAH7030692.1"/>
    <property type="molecule type" value="Genomic_DNA"/>
</dbReference>
<evidence type="ECO:0000313" key="6">
    <source>
        <dbReference type="EMBL" id="KAH7030692.1"/>
    </source>
</evidence>